<evidence type="ECO:0000256" key="4">
    <source>
        <dbReference type="ARBA" id="ARBA00022723"/>
    </source>
</evidence>
<dbReference type="UniPathway" id="UPA00340">
    <property type="reaction ID" value="UER00458"/>
</dbReference>
<keyword evidence="5 9" id="KW-0547">Nucleotide-binding</keyword>
<dbReference type="AlphaFoldDB" id="A0A1M7RZ11"/>
<dbReference type="GO" id="GO:0006085">
    <property type="term" value="P:acetyl-CoA biosynthetic process"/>
    <property type="evidence" value="ECO:0007669"/>
    <property type="project" value="UniProtKB-UniRule"/>
</dbReference>
<feature type="binding site" evidence="9">
    <location>
        <begin position="209"/>
        <end position="213"/>
    </location>
    <ligand>
        <name>ATP</name>
        <dbReference type="ChEBI" id="CHEBI:30616"/>
    </ligand>
</feature>
<comment type="cofactor">
    <cofactor evidence="9">
        <name>Mg(2+)</name>
        <dbReference type="ChEBI" id="CHEBI:18420"/>
    </cofactor>
    <cofactor evidence="9">
        <name>Mn(2+)</name>
        <dbReference type="ChEBI" id="CHEBI:29035"/>
    </cofactor>
    <text evidence="9">Mg(2+). Can also accept Mn(2+).</text>
</comment>
<dbReference type="GO" id="GO:0008776">
    <property type="term" value="F:acetate kinase activity"/>
    <property type="evidence" value="ECO:0007669"/>
    <property type="project" value="UniProtKB-UniRule"/>
</dbReference>
<evidence type="ECO:0000256" key="7">
    <source>
        <dbReference type="ARBA" id="ARBA00022840"/>
    </source>
</evidence>
<dbReference type="GO" id="GO:0005524">
    <property type="term" value="F:ATP binding"/>
    <property type="evidence" value="ECO:0007669"/>
    <property type="project" value="UniProtKB-KW"/>
</dbReference>
<keyword evidence="2 9" id="KW-0963">Cytoplasm</keyword>
<name>A0A1M7RZ11_9RHOB</name>
<dbReference type="InterPro" id="IPR000890">
    <property type="entry name" value="Aliphatic_acid_kin_short-chain"/>
</dbReference>
<organism evidence="11 12">
    <name type="scientific">Oceanicella actignis</name>
    <dbReference type="NCBI Taxonomy" id="1189325"/>
    <lineage>
        <taxon>Bacteria</taxon>
        <taxon>Pseudomonadati</taxon>
        <taxon>Pseudomonadota</taxon>
        <taxon>Alphaproteobacteria</taxon>
        <taxon>Rhodobacterales</taxon>
        <taxon>Paracoccaceae</taxon>
        <taxon>Oceanicella</taxon>
    </lineage>
</organism>
<dbReference type="SUPFAM" id="SSF53067">
    <property type="entry name" value="Actin-like ATPase domain"/>
    <property type="match status" value="2"/>
</dbReference>
<evidence type="ECO:0000256" key="3">
    <source>
        <dbReference type="ARBA" id="ARBA00022679"/>
    </source>
</evidence>
<evidence type="ECO:0000256" key="2">
    <source>
        <dbReference type="ARBA" id="ARBA00022490"/>
    </source>
</evidence>
<feature type="active site" description="Proton donor/acceptor" evidence="9">
    <location>
        <position position="151"/>
    </location>
</feature>
<dbReference type="PROSITE" id="PS01076">
    <property type="entry name" value="ACETATE_KINASE_2"/>
    <property type="match status" value="1"/>
</dbReference>
<dbReference type="Pfam" id="PF00871">
    <property type="entry name" value="Acetate_kinase"/>
    <property type="match status" value="1"/>
</dbReference>
<proteinExistence type="inferred from homology"/>
<dbReference type="PANTHER" id="PTHR21060">
    <property type="entry name" value="ACETATE KINASE"/>
    <property type="match status" value="1"/>
</dbReference>
<dbReference type="OrthoDB" id="9802453at2"/>
<dbReference type="PIRSF" id="PIRSF000722">
    <property type="entry name" value="Acetate_prop_kin"/>
    <property type="match status" value="1"/>
</dbReference>
<feature type="binding site" evidence="9">
    <location>
        <position position="94"/>
    </location>
    <ligand>
        <name>substrate</name>
    </ligand>
</feature>
<comment type="caution">
    <text evidence="9">Lacks conserved residue(s) required for the propagation of feature annotation.</text>
</comment>
<evidence type="ECO:0000256" key="5">
    <source>
        <dbReference type="ARBA" id="ARBA00022741"/>
    </source>
</evidence>
<comment type="catalytic activity">
    <reaction evidence="9">
        <text>acetate + ATP = acetyl phosphate + ADP</text>
        <dbReference type="Rhea" id="RHEA:11352"/>
        <dbReference type="ChEBI" id="CHEBI:22191"/>
        <dbReference type="ChEBI" id="CHEBI:30089"/>
        <dbReference type="ChEBI" id="CHEBI:30616"/>
        <dbReference type="ChEBI" id="CHEBI:456216"/>
        <dbReference type="EC" id="2.7.2.1"/>
    </reaction>
</comment>
<keyword evidence="8 9" id="KW-0460">Magnesium</keyword>
<dbReference type="GO" id="GO:0005829">
    <property type="term" value="C:cytosol"/>
    <property type="evidence" value="ECO:0007669"/>
    <property type="project" value="TreeGrafter"/>
</dbReference>
<comment type="subcellular location">
    <subcellularLocation>
        <location evidence="9">Cytoplasm</location>
    </subcellularLocation>
</comment>
<accession>A0A1M7RZ11</accession>
<evidence type="ECO:0000313" key="12">
    <source>
        <dbReference type="Proteomes" id="UP000184066"/>
    </source>
</evidence>
<dbReference type="PANTHER" id="PTHR21060:SF21">
    <property type="entry name" value="ACETATE KINASE"/>
    <property type="match status" value="1"/>
</dbReference>
<keyword evidence="6 9" id="KW-0418">Kinase</keyword>
<evidence type="ECO:0000256" key="10">
    <source>
        <dbReference type="RuleBase" id="RU003835"/>
    </source>
</evidence>
<dbReference type="Proteomes" id="UP000184066">
    <property type="component" value="Unassembled WGS sequence"/>
</dbReference>
<dbReference type="Gene3D" id="3.30.420.40">
    <property type="match status" value="2"/>
</dbReference>
<keyword evidence="3 9" id="KW-0808">Transferase</keyword>
<dbReference type="HAMAP" id="MF_00020">
    <property type="entry name" value="Acetate_kinase"/>
    <property type="match status" value="1"/>
</dbReference>
<feature type="binding site" evidence="9">
    <location>
        <begin position="284"/>
        <end position="286"/>
    </location>
    <ligand>
        <name>ATP</name>
        <dbReference type="ChEBI" id="CHEBI:30616"/>
    </ligand>
</feature>
<comment type="pathway">
    <text evidence="9">Metabolic intermediate biosynthesis; acetyl-CoA biosynthesis; acetyl-CoA from acetate: step 1/2.</text>
</comment>
<feature type="site" description="Transition state stabilizer" evidence="9">
    <location>
        <position position="242"/>
    </location>
</feature>
<comment type="subunit">
    <text evidence="9">Homodimer.</text>
</comment>
<feature type="binding site" evidence="9">
    <location>
        <position position="381"/>
    </location>
    <ligand>
        <name>Mg(2+)</name>
        <dbReference type="ChEBI" id="CHEBI:18420"/>
    </ligand>
</feature>
<evidence type="ECO:0000313" key="11">
    <source>
        <dbReference type="EMBL" id="SHN51396.1"/>
    </source>
</evidence>
<evidence type="ECO:0000256" key="6">
    <source>
        <dbReference type="ARBA" id="ARBA00022777"/>
    </source>
</evidence>
<dbReference type="RefSeq" id="WP_072745893.1">
    <property type="nucleotide sequence ID" value="NZ_FOHL01000002.1"/>
</dbReference>
<dbReference type="EC" id="2.7.2.1" evidence="9"/>
<dbReference type="InterPro" id="IPR023865">
    <property type="entry name" value="Aliphatic_acid_kinase_CS"/>
</dbReference>
<dbReference type="EMBL" id="FRDL01000001">
    <property type="protein sequence ID" value="SHN51396.1"/>
    <property type="molecule type" value="Genomic_DNA"/>
</dbReference>
<evidence type="ECO:0000256" key="9">
    <source>
        <dbReference type="HAMAP-Rule" id="MF_00020"/>
    </source>
</evidence>
<dbReference type="PROSITE" id="PS01075">
    <property type="entry name" value="ACETATE_KINASE_1"/>
    <property type="match status" value="1"/>
</dbReference>
<comment type="function">
    <text evidence="9">Catalyzes the formation of acetyl phosphate from acetate and ATP. Can also catalyze the reverse reaction.</text>
</comment>
<dbReference type="PRINTS" id="PR00471">
    <property type="entry name" value="ACETATEKNASE"/>
</dbReference>
<feature type="binding site" evidence="9">
    <location>
        <position position="7"/>
    </location>
    <ligand>
        <name>Mg(2+)</name>
        <dbReference type="ChEBI" id="CHEBI:18420"/>
    </ligand>
</feature>
<keyword evidence="4 9" id="KW-0479">Metal-binding</keyword>
<dbReference type="NCBIfam" id="TIGR00016">
    <property type="entry name" value="ackA"/>
    <property type="match status" value="1"/>
</dbReference>
<reference evidence="11 12" key="1">
    <citation type="submission" date="2016-12" db="EMBL/GenBank/DDBJ databases">
        <authorList>
            <person name="Song W.-J."/>
            <person name="Kurnit D.M."/>
        </authorList>
    </citation>
    <scope>NUCLEOTIDE SEQUENCE [LARGE SCALE GENOMIC DNA]</scope>
    <source>
        <strain evidence="11 12">CGMCC 1.10808</strain>
    </source>
</reference>
<dbReference type="GO" id="GO:0000287">
    <property type="term" value="F:magnesium ion binding"/>
    <property type="evidence" value="ECO:0007669"/>
    <property type="project" value="UniProtKB-UniRule"/>
</dbReference>
<dbReference type="InterPro" id="IPR004372">
    <property type="entry name" value="Ac/propionate_kinase"/>
</dbReference>
<protein>
    <recommendedName>
        <fullName evidence="9">Acetate kinase</fullName>
        <ecNumber evidence="9">2.7.2.1</ecNumber>
    </recommendedName>
    <alternativeName>
        <fullName evidence="9">Acetokinase</fullName>
    </alternativeName>
</protein>
<comment type="similarity">
    <text evidence="1 9 10">Belongs to the acetokinase family.</text>
</comment>
<dbReference type="GO" id="GO:0006083">
    <property type="term" value="P:acetate metabolic process"/>
    <property type="evidence" value="ECO:0007669"/>
    <property type="project" value="TreeGrafter"/>
</dbReference>
<dbReference type="InterPro" id="IPR043129">
    <property type="entry name" value="ATPase_NBD"/>
</dbReference>
<feature type="site" description="Transition state stabilizer" evidence="9">
    <location>
        <position position="182"/>
    </location>
</feature>
<dbReference type="STRING" id="1189325.SAMN04488119_102194"/>
<keyword evidence="12" id="KW-1185">Reference proteome</keyword>
<gene>
    <name evidence="9" type="primary">ackA</name>
    <name evidence="11" type="ORF">SAMN05216200_101324</name>
</gene>
<evidence type="ECO:0000256" key="8">
    <source>
        <dbReference type="ARBA" id="ARBA00022842"/>
    </source>
</evidence>
<sequence length="398" mass="41527">MTLITLNAGSSSLKFALFEARRPPRLVLRGEVSRLDEAPELLLRAADGRELARGALAPAGAGAGGQAAALGVALEALRRAAPEAMAQVRAVGHRIVHGGRDFAAPTLLDDEAMRALEALIPFAPLHQPHNLAAVRAARAAFPEAAQVGCFDTAFHRGRPFVAETYALPREWHARGVLRYGFHGLNYEHIARTLAREAPELARGRVVAAHLGAGASACAIRGGRSVASSMGFTALDGLVMATRCGQLDPGVVLHMIRAEGMSVDEVEALLYKRSGLLGLSGLSGDMRRLLAPDAPAQAREAVAHFALRARREIAALAAEMGGIDALVFTGGVGERSAPVRAMICEDLAFLGVALDKEANAAGAARIGAPGARVQTLVIHADEESVIADAAARLCAMAKG</sequence>
<feature type="binding site" evidence="9">
    <location>
        <position position="14"/>
    </location>
    <ligand>
        <name>ATP</name>
        <dbReference type="ChEBI" id="CHEBI:30616"/>
    </ligand>
</feature>
<keyword evidence="7 9" id="KW-0067">ATP-binding</keyword>
<evidence type="ECO:0000256" key="1">
    <source>
        <dbReference type="ARBA" id="ARBA00008748"/>
    </source>
</evidence>